<comment type="caution">
    <text evidence="1">The sequence shown here is derived from an EMBL/GenBank/DDBJ whole genome shotgun (WGS) entry which is preliminary data.</text>
</comment>
<organism evidence="1 2">
    <name type="scientific">Spongisporangium articulatum</name>
    <dbReference type="NCBI Taxonomy" id="3362603"/>
    <lineage>
        <taxon>Bacteria</taxon>
        <taxon>Bacillati</taxon>
        <taxon>Actinomycetota</taxon>
        <taxon>Actinomycetes</taxon>
        <taxon>Kineosporiales</taxon>
        <taxon>Kineosporiaceae</taxon>
        <taxon>Spongisporangium</taxon>
    </lineage>
</organism>
<sequence>MGARSMLRFAVSRTQSSSYGAPGRASSAYFLAQGLIAPLLVGLYAPDDARRLLRARLDRIFA</sequence>
<name>A0ABW8AU81_9ACTN</name>
<accession>A0ABW8AU81</accession>
<evidence type="ECO:0000313" key="2">
    <source>
        <dbReference type="Proteomes" id="UP001612915"/>
    </source>
</evidence>
<proteinExistence type="predicted"/>
<reference evidence="1 2" key="1">
    <citation type="submission" date="2024-10" db="EMBL/GenBank/DDBJ databases">
        <title>The Natural Products Discovery Center: Release of the First 8490 Sequenced Strains for Exploring Actinobacteria Biosynthetic Diversity.</title>
        <authorList>
            <person name="Kalkreuter E."/>
            <person name="Kautsar S.A."/>
            <person name="Yang D."/>
            <person name="Bader C.D."/>
            <person name="Teijaro C.N."/>
            <person name="Fluegel L."/>
            <person name="Davis C.M."/>
            <person name="Simpson J.R."/>
            <person name="Lauterbach L."/>
            <person name="Steele A.D."/>
            <person name="Gui C."/>
            <person name="Meng S."/>
            <person name="Li G."/>
            <person name="Viehrig K."/>
            <person name="Ye F."/>
            <person name="Su P."/>
            <person name="Kiefer A.F."/>
            <person name="Nichols A."/>
            <person name="Cepeda A.J."/>
            <person name="Yan W."/>
            <person name="Fan B."/>
            <person name="Jiang Y."/>
            <person name="Adhikari A."/>
            <person name="Zheng C.-J."/>
            <person name="Schuster L."/>
            <person name="Cowan T.M."/>
            <person name="Smanski M.J."/>
            <person name="Chevrette M.G."/>
            <person name="De Carvalho L.P.S."/>
            <person name="Shen B."/>
        </authorList>
    </citation>
    <scope>NUCLEOTIDE SEQUENCE [LARGE SCALE GENOMIC DNA]</scope>
    <source>
        <strain evidence="1 2">NPDC049639</strain>
    </source>
</reference>
<protein>
    <submittedName>
        <fullName evidence="1">Uncharacterized protein</fullName>
    </submittedName>
</protein>
<dbReference type="EMBL" id="JBITLV010000012">
    <property type="protein sequence ID" value="MFI7589925.1"/>
    <property type="molecule type" value="Genomic_DNA"/>
</dbReference>
<evidence type="ECO:0000313" key="1">
    <source>
        <dbReference type="EMBL" id="MFI7589925.1"/>
    </source>
</evidence>
<gene>
    <name evidence="1" type="ORF">ACIB24_22880</name>
</gene>
<keyword evidence="2" id="KW-1185">Reference proteome</keyword>
<dbReference type="Proteomes" id="UP001612915">
    <property type="component" value="Unassembled WGS sequence"/>
</dbReference>
<dbReference type="RefSeq" id="WP_398284529.1">
    <property type="nucleotide sequence ID" value="NZ_JBITLV010000012.1"/>
</dbReference>